<proteinExistence type="predicted"/>
<name>A0A8X6PPF6_NEPPI</name>
<evidence type="ECO:0000313" key="1">
    <source>
        <dbReference type="EMBL" id="GFT81923.1"/>
    </source>
</evidence>
<dbReference type="AlphaFoldDB" id="A0A8X6PPF6"/>
<organism evidence="1 2">
    <name type="scientific">Nephila pilipes</name>
    <name type="common">Giant wood spider</name>
    <name type="synonym">Nephila maculata</name>
    <dbReference type="NCBI Taxonomy" id="299642"/>
    <lineage>
        <taxon>Eukaryota</taxon>
        <taxon>Metazoa</taxon>
        <taxon>Ecdysozoa</taxon>
        <taxon>Arthropoda</taxon>
        <taxon>Chelicerata</taxon>
        <taxon>Arachnida</taxon>
        <taxon>Araneae</taxon>
        <taxon>Araneomorphae</taxon>
        <taxon>Entelegynae</taxon>
        <taxon>Araneoidea</taxon>
        <taxon>Nephilidae</taxon>
        <taxon>Nephila</taxon>
    </lineage>
</organism>
<accession>A0A8X6PPF6</accession>
<reference evidence="1" key="1">
    <citation type="submission" date="2020-08" db="EMBL/GenBank/DDBJ databases">
        <title>Multicomponent nature underlies the extraordinary mechanical properties of spider dragline silk.</title>
        <authorList>
            <person name="Kono N."/>
            <person name="Nakamura H."/>
            <person name="Mori M."/>
            <person name="Yoshida Y."/>
            <person name="Ohtoshi R."/>
            <person name="Malay A.D."/>
            <person name="Moran D.A.P."/>
            <person name="Tomita M."/>
            <person name="Numata K."/>
            <person name="Arakawa K."/>
        </authorList>
    </citation>
    <scope>NUCLEOTIDE SEQUENCE</scope>
</reference>
<comment type="caution">
    <text evidence="1">The sequence shown here is derived from an EMBL/GenBank/DDBJ whole genome shotgun (WGS) entry which is preliminary data.</text>
</comment>
<dbReference type="EMBL" id="BMAW01072235">
    <property type="protein sequence ID" value="GFT81923.1"/>
    <property type="molecule type" value="Genomic_DNA"/>
</dbReference>
<dbReference type="Proteomes" id="UP000887013">
    <property type="component" value="Unassembled WGS sequence"/>
</dbReference>
<sequence>MVSVCGRTSVVLMEMHSLRGQTSPLVLKRAEKVLQLLTVVFCIDCCTDRQENRTTLIPSSPKEACHHFPGRHGPSFVPSDNRVQGFLAIDFGDRKMFTVCFNAFPFVVFRKNFRDPETLQKPWHVVKCLSKLCE</sequence>
<protein>
    <submittedName>
        <fullName evidence="1">Uncharacterized protein</fullName>
    </submittedName>
</protein>
<evidence type="ECO:0000313" key="2">
    <source>
        <dbReference type="Proteomes" id="UP000887013"/>
    </source>
</evidence>
<gene>
    <name evidence="1" type="ORF">NPIL_440011</name>
</gene>
<keyword evidence="2" id="KW-1185">Reference proteome</keyword>